<evidence type="ECO:0000259" key="16">
    <source>
        <dbReference type="PROSITE" id="PS51324"/>
    </source>
</evidence>
<dbReference type="InterPro" id="IPR036249">
    <property type="entry name" value="Thioredoxin-like_sf"/>
</dbReference>
<dbReference type="GO" id="GO:0003756">
    <property type="term" value="F:protein disulfide isomerase activity"/>
    <property type="evidence" value="ECO:0007669"/>
    <property type="project" value="TreeGrafter"/>
</dbReference>
<organism evidence="18 19">
    <name type="scientific">Pelobates cultripes</name>
    <name type="common">Western spadefoot toad</name>
    <dbReference type="NCBI Taxonomy" id="61616"/>
    <lineage>
        <taxon>Eukaryota</taxon>
        <taxon>Metazoa</taxon>
        <taxon>Chordata</taxon>
        <taxon>Craniata</taxon>
        <taxon>Vertebrata</taxon>
        <taxon>Euteleostomi</taxon>
        <taxon>Amphibia</taxon>
        <taxon>Batrachia</taxon>
        <taxon>Anura</taxon>
        <taxon>Pelobatoidea</taxon>
        <taxon>Pelobatidae</taxon>
        <taxon>Pelobates</taxon>
    </lineage>
</organism>
<dbReference type="Gene3D" id="3.40.30.10">
    <property type="entry name" value="Glutaredoxin"/>
    <property type="match status" value="2"/>
</dbReference>
<dbReference type="FunFam" id="1.20.120.1960:FF:000001">
    <property type="entry name" value="Sulfhydryl oxidase"/>
    <property type="match status" value="1"/>
</dbReference>
<evidence type="ECO:0000256" key="1">
    <source>
        <dbReference type="ARBA" id="ARBA00001974"/>
    </source>
</evidence>
<evidence type="ECO:0000256" key="14">
    <source>
        <dbReference type="SAM" id="MobiDB-lite"/>
    </source>
</evidence>
<dbReference type="InterPro" id="IPR040986">
    <property type="entry name" value="QSOX_FAD-bd_dom"/>
</dbReference>
<evidence type="ECO:0000256" key="9">
    <source>
        <dbReference type="ARBA" id="ARBA00023157"/>
    </source>
</evidence>
<keyword evidence="13" id="KW-0812">Transmembrane</keyword>
<dbReference type="InterPro" id="IPR036774">
    <property type="entry name" value="ERV/ALR_sulphydryl_oxid_sf"/>
</dbReference>
<evidence type="ECO:0000256" key="5">
    <source>
        <dbReference type="ARBA" id="ARBA00022630"/>
    </source>
</evidence>
<evidence type="ECO:0000256" key="11">
    <source>
        <dbReference type="ARBA" id="ARBA00045804"/>
    </source>
</evidence>
<dbReference type="SUPFAM" id="SSF52833">
    <property type="entry name" value="Thioredoxin-like"/>
    <property type="match status" value="2"/>
</dbReference>
<dbReference type="PROSITE" id="PS00194">
    <property type="entry name" value="THIOREDOXIN_1"/>
    <property type="match status" value="1"/>
</dbReference>
<evidence type="ECO:0000256" key="7">
    <source>
        <dbReference type="ARBA" id="ARBA00022827"/>
    </source>
</evidence>
<dbReference type="InterPro" id="IPR042568">
    <property type="entry name" value="QSOX_FAD-bd_sf"/>
</dbReference>
<evidence type="ECO:0000313" key="18">
    <source>
        <dbReference type="EMBL" id="CAH2311406.1"/>
    </source>
</evidence>
<dbReference type="Gene3D" id="1.20.120.1960">
    <property type="entry name" value="QSOX sulfhydryl oxidase domain"/>
    <property type="match status" value="1"/>
</dbReference>
<evidence type="ECO:0000256" key="2">
    <source>
        <dbReference type="ARBA" id="ARBA00004613"/>
    </source>
</evidence>
<dbReference type="AlphaFoldDB" id="A0AAD1STM2"/>
<keyword evidence="9" id="KW-1015">Disulfide bond</keyword>
<evidence type="ECO:0000259" key="17">
    <source>
        <dbReference type="PROSITE" id="PS51352"/>
    </source>
</evidence>
<accession>A0AAD1STM2</accession>
<dbReference type="PANTHER" id="PTHR22897:SF6">
    <property type="entry name" value="SULFHYDRYL OXIDASE 1"/>
    <property type="match status" value="1"/>
</dbReference>
<feature type="transmembrane region" description="Helical" evidence="13">
    <location>
        <begin position="722"/>
        <end position="739"/>
    </location>
</feature>
<dbReference type="Proteomes" id="UP001295444">
    <property type="component" value="Chromosome 08"/>
</dbReference>
<dbReference type="EC" id="1.8.3.2" evidence="13"/>
<keyword evidence="6 15" id="KW-0732">Signal</keyword>
<keyword evidence="19" id="KW-1185">Reference proteome</keyword>
<dbReference type="GO" id="GO:0005615">
    <property type="term" value="C:extracellular space"/>
    <property type="evidence" value="ECO:0007669"/>
    <property type="project" value="TreeGrafter"/>
</dbReference>
<dbReference type="FunFam" id="1.20.120.310:FF:000001">
    <property type="entry name" value="Sulfhydryl oxidase"/>
    <property type="match status" value="1"/>
</dbReference>
<dbReference type="Pfam" id="PF04777">
    <property type="entry name" value="Evr1_Alr"/>
    <property type="match status" value="1"/>
</dbReference>
<evidence type="ECO:0000256" key="4">
    <source>
        <dbReference type="ARBA" id="ARBA00022525"/>
    </source>
</evidence>
<feature type="domain" description="Thioredoxin" evidence="17">
    <location>
        <begin position="24"/>
        <end position="152"/>
    </location>
</feature>
<dbReference type="FunFam" id="3.40.30.10:FF:000080">
    <property type="entry name" value="Sulfhydryl oxidase"/>
    <property type="match status" value="1"/>
</dbReference>
<comment type="cofactor">
    <cofactor evidence="1 13">
        <name>FAD</name>
        <dbReference type="ChEBI" id="CHEBI:57692"/>
    </cofactor>
</comment>
<keyword evidence="4" id="KW-0964">Secreted</keyword>
<keyword evidence="8 13" id="KW-0560">Oxidoreductase</keyword>
<dbReference type="PANTHER" id="PTHR22897">
    <property type="entry name" value="QUIESCIN Q6-RELATED SULFHYDRYL OXIDASE"/>
    <property type="match status" value="1"/>
</dbReference>
<dbReference type="InterPro" id="IPR017937">
    <property type="entry name" value="Thioredoxin_CS"/>
</dbReference>
<keyword evidence="13" id="KW-0472">Membrane</keyword>
<dbReference type="InterPro" id="IPR041269">
    <property type="entry name" value="QSOX_Trx1"/>
</dbReference>
<protein>
    <recommendedName>
        <fullName evidence="13">Sulfhydryl oxidase</fullName>
        <ecNumber evidence="13">1.8.3.2</ecNumber>
    </recommendedName>
</protein>
<keyword evidence="13" id="KW-1133">Transmembrane helix</keyword>
<dbReference type="PROSITE" id="PS51352">
    <property type="entry name" value="THIOREDOXIN_2"/>
    <property type="match status" value="1"/>
</dbReference>
<keyword evidence="7 13" id="KW-0274">FAD</keyword>
<evidence type="ECO:0000256" key="10">
    <source>
        <dbReference type="ARBA" id="ARBA00023180"/>
    </source>
</evidence>
<feature type="region of interest" description="Disordered" evidence="14">
    <location>
        <begin position="554"/>
        <end position="608"/>
    </location>
</feature>
<sequence>MMPVSGWLSVPGVLVVLLAAGVPVQAGLYSADEPLVSLAGSARSLLLGSSSSWLAEFYASWCGHCRNFKETWSALARDVQGNRQLHWRPAVYLCVLDCAEESNSETCSEFGITGYPSMKFFKAFAEKTSDGVRVSGYTVDSLRKQIIDRLEEQKESPPPACPPLEPISTPELDQFFENNSEEYLAVIFEENKMYMGREVALDMLQFEGISVRRVVKDQTDLIEKFKVSSFPTGFLFSKNGSVSRIDPGEETRSSYTNLLRSLPGVEIPLLCPLRLSANTGPKTEAAIVPLTSKVYMADLESALHYSLRVEVGRFHVLEGERLKALSNFVNVVRKYLPARPYLRTLLNSLYVWLRARTRTKVLFDDFEDVLNNKNMDQKAVLSSEENYVGCQGSKPEFRGFPCSLWTLFHMLTVQASEMATQRTVKPAPREVLSAMRGYVKYFFGCRECAEHFERMAQESLRTVRTLDEAIKWLWERHNRVNKRLAGAASEDPDFPKVQWPTPELCPLCQVKTESELVTWDDPNVMHFMKTHFSKDNIADAYLVDEDVLLEKQKKANEKRDKRDVTDQENKEEIKVNEDFSENTFDKKQEEGGKMSSVHKKEPKDRPRHKPTIIKMKPAVPLKQAVQEEILDLDSYGQGLFLSRSLQDSSLHKENRALHPKVLHEPQEADFDEAAVRSRLLKRGVDTQYLMGVVIENGDVNWKGRWVKMLEGGFSRLDISLCVLLYFLSSMCLFAMYLYMSLRKRCLRKRYLFPQA</sequence>
<evidence type="ECO:0000256" key="3">
    <source>
        <dbReference type="ARBA" id="ARBA00006041"/>
    </source>
</evidence>
<evidence type="ECO:0000256" key="6">
    <source>
        <dbReference type="ARBA" id="ARBA00022729"/>
    </source>
</evidence>
<dbReference type="GO" id="GO:0006457">
    <property type="term" value="P:protein folding"/>
    <property type="evidence" value="ECO:0007669"/>
    <property type="project" value="TreeGrafter"/>
</dbReference>
<gene>
    <name evidence="18" type="ORF">PECUL_23A010021</name>
</gene>
<comment type="function">
    <text evidence="11">Catalyzes the oxidation of sulfhydryl groups in peptide and protein thiols to disulfides with the reduction of oxygen to hydrogen peroxide. Plays a role in disulfide bond formation in a variety of extracellular proteins. In fibroblasts, required for normal incorporation of laminin into the extracellular matrix, and thereby for normal cell-cell adhesion and cell migration.</text>
</comment>
<dbReference type="Pfam" id="PF00085">
    <property type="entry name" value="Thioredoxin"/>
    <property type="match status" value="1"/>
</dbReference>
<evidence type="ECO:0000256" key="8">
    <source>
        <dbReference type="ARBA" id="ARBA00023002"/>
    </source>
</evidence>
<dbReference type="SUPFAM" id="SSF69000">
    <property type="entry name" value="FAD-dependent thiol oxidase"/>
    <property type="match status" value="1"/>
</dbReference>
<evidence type="ECO:0000256" key="13">
    <source>
        <dbReference type="RuleBase" id="RU371123"/>
    </source>
</evidence>
<evidence type="ECO:0000256" key="15">
    <source>
        <dbReference type="SAM" id="SignalP"/>
    </source>
</evidence>
<dbReference type="Gene3D" id="1.20.120.310">
    <property type="entry name" value="ERV/ALR sulfhydryl oxidase domain"/>
    <property type="match status" value="1"/>
</dbReference>
<dbReference type="GO" id="GO:0016971">
    <property type="term" value="F:flavin-dependent sulfhydryl oxidase activity"/>
    <property type="evidence" value="ECO:0007669"/>
    <property type="project" value="InterPro"/>
</dbReference>
<dbReference type="InterPro" id="IPR013766">
    <property type="entry name" value="Thioredoxin_domain"/>
</dbReference>
<comment type="subcellular location">
    <subcellularLocation>
        <location evidence="2">Secreted</location>
    </subcellularLocation>
</comment>
<proteinExistence type="inferred from homology"/>
<dbReference type="InterPro" id="IPR039798">
    <property type="entry name" value="Sulfhydryl_oxidase"/>
</dbReference>
<dbReference type="Pfam" id="PF18108">
    <property type="entry name" value="QSOX_Trx1"/>
    <property type="match status" value="1"/>
</dbReference>
<comment type="catalytic activity">
    <reaction evidence="12 13">
        <text>2 R'C(R)SH + O2 = R'C(R)S-S(R)CR' + H2O2</text>
        <dbReference type="Rhea" id="RHEA:17357"/>
        <dbReference type="ChEBI" id="CHEBI:15379"/>
        <dbReference type="ChEBI" id="CHEBI:16240"/>
        <dbReference type="ChEBI" id="CHEBI:16520"/>
        <dbReference type="ChEBI" id="CHEBI:17412"/>
        <dbReference type="EC" id="1.8.3.2"/>
    </reaction>
</comment>
<dbReference type="InterPro" id="IPR017905">
    <property type="entry name" value="ERV/ALR_sulphydryl_oxidase"/>
</dbReference>
<keyword evidence="10" id="KW-0325">Glycoprotein</keyword>
<feature type="domain" description="ERV/ALR sulfhydryl oxidase" evidence="16">
    <location>
        <begin position="393"/>
        <end position="499"/>
    </location>
</feature>
<dbReference type="PROSITE" id="PS51324">
    <property type="entry name" value="ERV_ALR"/>
    <property type="match status" value="1"/>
</dbReference>
<name>A0AAD1STM2_PELCU</name>
<keyword evidence="5 13" id="KW-0285">Flavoprotein</keyword>
<evidence type="ECO:0000313" key="19">
    <source>
        <dbReference type="Proteomes" id="UP001295444"/>
    </source>
</evidence>
<feature type="compositionally biased region" description="Basic and acidic residues" evidence="14">
    <location>
        <begin position="554"/>
        <end position="604"/>
    </location>
</feature>
<dbReference type="GO" id="GO:0000139">
    <property type="term" value="C:Golgi membrane"/>
    <property type="evidence" value="ECO:0007669"/>
    <property type="project" value="TreeGrafter"/>
</dbReference>
<dbReference type="Pfam" id="PF18371">
    <property type="entry name" value="FAD_SOX"/>
    <property type="match status" value="1"/>
</dbReference>
<feature type="chain" id="PRO_5042235733" description="Sulfhydryl oxidase" evidence="15">
    <location>
        <begin position="27"/>
        <end position="755"/>
    </location>
</feature>
<evidence type="ECO:0000256" key="12">
    <source>
        <dbReference type="ARBA" id="ARBA00048864"/>
    </source>
</evidence>
<reference evidence="18" key="1">
    <citation type="submission" date="2022-03" db="EMBL/GenBank/DDBJ databases">
        <authorList>
            <person name="Alioto T."/>
            <person name="Alioto T."/>
            <person name="Gomez Garrido J."/>
        </authorList>
    </citation>
    <scope>NUCLEOTIDE SEQUENCE</scope>
</reference>
<feature type="signal peptide" evidence="15">
    <location>
        <begin position="1"/>
        <end position="26"/>
    </location>
</feature>
<comment type="similarity">
    <text evidence="3 13">Belongs to the quiescin-sulfhydryl oxidase (QSOX) family.</text>
</comment>
<dbReference type="EMBL" id="OW240919">
    <property type="protein sequence ID" value="CAH2311406.1"/>
    <property type="molecule type" value="Genomic_DNA"/>
</dbReference>